<protein>
    <submittedName>
        <fullName evidence="6">TetR/AcrR family transcriptional regulator</fullName>
    </submittedName>
</protein>
<dbReference type="Pfam" id="PF00440">
    <property type="entry name" value="TetR_N"/>
    <property type="match status" value="1"/>
</dbReference>
<dbReference type="SUPFAM" id="SSF46689">
    <property type="entry name" value="Homeodomain-like"/>
    <property type="match status" value="1"/>
</dbReference>
<keyword evidence="3" id="KW-0804">Transcription</keyword>
<dbReference type="OrthoDB" id="9798857at2"/>
<reference evidence="6 7" key="1">
    <citation type="submission" date="2019-07" db="EMBL/GenBank/DDBJ databases">
        <authorList>
            <person name="Park M."/>
        </authorList>
    </citation>
    <scope>NUCLEOTIDE SEQUENCE [LARGE SCALE GENOMIC DNA]</scope>
    <source>
        <strain evidence="6 7">KCTC32445</strain>
    </source>
</reference>
<evidence type="ECO:0000313" key="7">
    <source>
        <dbReference type="Proteomes" id="UP000320160"/>
    </source>
</evidence>
<accession>A0A553WBX9</accession>
<dbReference type="EMBL" id="VKKU01000002">
    <property type="protein sequence ID" value="TSB02196.1"/>
    <property type="molecule type" value="Genomic_DNA"/>
</dbReference>
<evidence type="ECO:0000256" key="1">
    <source>
        <dbReference type="ARBA" id="ARBA00023015"/>
    </source>
</evidence>
<keyword evidence="7" id="KW-1185">Reference proteome</keyword>
<dbReference type="PANTHER" id="PTHR47506">
    <property type="entry name" value="TRANSCRIPTIONAL REGULATORY PROTEIN"/>
    <property type="match status" value="1"/>
</dbReference>
<evidence type="ECO:0000259" key="5">
    <source>
        <dbReference type="PROSITE" id="PS50977"/>
    </source>
</evidence>
<proteinExistence type="predicted"/>
<gene>
    <name evidence="6" type="ORF">FOM92_13875</name>
</gene>
<dbReference type="PANTHER" id="PTHR47506:SF7">
    <property type="entry name" value="TRANSCRIPTIONAL REGULATORY PROTEIN"/>
    <property type="match status" value="1"/>
</dbReference>
<name>A0A553WBX9_9SPHN</name>
<comment type="caution">
    <text evidence="6">The sequence shown here is derived from an EMBL/GenBank/DDBJ whole genome shotgun (WGS) entry which is preliminary data.</text>
</comment>
<evidence type="ECO:0000256" key="2">
    <source>
        <dbReference type="ARBA" id="ARBA00023125"/>
    </source>
</evidence>
<evidence type="ECO:0000256" key="3">
    <source>
        <dbReference type="ARBA" id="ARBA00023163"/>
    </source>
</evidence>
<organism evidence="6 7">
    <name type="scientific">Sphingorhabdus contaminans</name>
    <dbReference type="NCBI Taxonomy" id="1343899"/>
    <lineage>
        <taxon>Bacteria</taxon>
        <taxon>Pseudomonadati</taxon>
        <taxon>Pseudomonadota</taxon>
        <taxon>Alphaproteobacteria</taxon>
        <taxon>Sphingomonadales</taxon>
        <taxon>Sphingomonadaceae</taxon>
        <taxon>Sphingorhabdus</taxon>
    </lineage>
</organism>
<keyword evidence="2 4" id="KW-0238">DNA-binding</keyword>
<sequence length="209" mass="22285">MSYEIFVVQEAGVNRSEQKAATRTKILDLAAARLRTEGLAGNAVHRLMRDAGLTHGGFYVHFPSKEALDVAALEWAMENVGNTAKHLPGSLSRAERRKLLAARYLARSHRDHPETGCPLSALVSEVPHGGTAFQNAYAACVAQSLLDRQADYGGTPPGEDIALLALAIGGLALARALPDPTTSDAVLQACRDASAILADAFEEQRGEEQ</sequence>
<evidence type="ECO:0000313" key="6">
    <source>
        <dbReference type="EMBL" id="TSB02196.1"/>
    </source>
</evidence>
<feature type="domain" description="HTH tetR-type" evidence="5">
    <location>
        <begin position="20"/>
        <end position="80"/>
    </location>
</feature>
<dbReference type="InterPro" id="IPR001647">
    <property type="entry name" value="HTH_TetR"/>
</dbReference>
<dbReference type="AlphaFoldDB" id="A0A553WBX9"/>
<feature type="DNA-binding region" description="H-T-H motif" evidence="4">
    <location>
        <begin position="43"/>
        <end position="62"/>
    </location>
</feature>
<dbReference type="Proteomes" id="UP000320160">
    <property type="component" value="Unassembled WGS sequence"/>
</dbReference>
<dbReference type="PROSITE" id="PS50977">
    <property type="entry name" value="HTH_TETR_2"/>
    <property type="match status" value="1"/>
</dbReference>
<keyword evidence="1" id="KW-0805">Transcription regulation</keyword>
<evidence type="ECO:0000256" key="4">
    <source>
        <dbReference type="PROSITE-ProRule" id="PRU00335"/>
    </source>
</evidence>
<dbReference type="GO" id="GO:0003677">
    <property type="term" value="F:DNA binding"/>
    <property type="evidence" value="ECO:0007669"/>
    <property type="project" value="UniProtKB-UniRule"/>
</dbReference>
<dbReference type="Gene3D" id="1.10.10.60">
    <property type="entry name" value="Homeodomain-like"/>
    <property type="match status" value="1"/>
</dbReference>
<dbReference type="InterPro" id="IPR036271">
    <property type="entry name" value="Tet_transcr_reg_TetR-rel_C_sf"/>
</dbReference>
<dbReference type="SUPFAM" id="SSF48498">
    <property type="entry name" value="Tetracyclin repressor-like, C-terminal domain"/>
    <property type="match status" value="1"/>
</dbReference>
<dbReference type="Gene3D" id="1.10.357.10">
    <property type="entry name" value="Tetracycline Repressor, domain 2"/>
    <property type="match status" value="1"/>
</dbReference>
<dbReference type="InterPro" id="IPR009057">
    <property type="entry name" value="Homeodomain-like_sf"/>
</dbReference>